<reference evidence="1" key="1">
    <citation type="submission" date="2019-08" db="EMBL/GenBank/DDBJ databases">
        <authorList>
            <person name="Kucharzyk K."/>
            <person name="Murdoch R.W."/>
            <person name="Higgins S."/>
            <person name="Loffler F."/>
        </authorList>
    </citation>
    <scope>NUCLEOTIDE SEQUENCE</scope>
</reference>
<dbReference type="AlphaFoldDB" id="A0A645G8D8"/>
<comment type="caution">
    <text evidence="1">The sequence shown here is derived from an EMBL/GenBank/DDBJ whole genome shotgun (WGS) entry which is preliminary data.</text>
</comment>
<name>A0A645G8D8_9ZZZZ</name>
<sequence length="93" mass="9628">MGAEFLFPDQILKLLDALQSGGSSIFHITLSVECDPFGEDSALVAIGSDLGDQAGVIMNVPGLVLADMVPNSDGLCEANSQFLVCATGLGDQR</sequence>
<evidence type="ECO:0000313" key="1">
    <source>
        <dbReference type="EMBL" id="MPN22232.1"/>
    </source>
</evidence>
<accession>A0A645G8D8</accession>
<proteinExistence type="predicted"/>
<dbReference type="EMBL" id="VSSQ01070435">
    <property type="protein sequence ID" value="MPN22232.1"/>
    <property type="molecule type" value="Genomic_DNA"/>
</dbReference>
<protein>
    <submittedName>
        <fullName evidence="1">Uncharacterized protein</fullName>
    </submittedName>
</protein>
<organism evidence="1">
    <name type="scientific">bioreactor metagenome</name>
    <dbReference type="NCBI Taxonomy" id="1076179"/>
    <lineage>
        <taxon>unclassified sequences</taxon>
        <taxon>metagenomes</taxon>
        <taxon>ecological metagenomes</taxon>
    </lineage>
</organism>
<gene>
    <name evidence="1" type="ORF">SDC9_169615</name>
</gene>